<dbReference type="Gene3D" id="2.40.33.20">
    <property type="entry name" value="PK beta-barrel domain-like"/>
    <property type="match status" value="1"/>
</dbReference>
<dbReference type="GO" id="GO:0003824">
    <property type="term" value="F:catalytic activity"/>
    <property type="evidence" value="ECO:0007669"/>
    <property type="project" value="InterPro"/>
</dbReference>
<dbReference type="GO" id="GO:0030151">
    <property type="term" value="F:molybdenum ion binding"/>
    <property type="evidence" value="ECO:0007669"/>
    <property type="project" value="InterPro"/>
</dbReference>
<organism evidence="2 3">
    <name type="scientific">Mesorhizobium muleiense</name>
    <dbReference type="NCBI Taxonomy" id="1004279"/>
    <lineage>
        <taxon>Bacteria</taxon>
        <taxon>Pseudomonadati</taxon>
        <taxon>Pseudomonadota</taxon>
        <taxon>Alphaproteobacteria</taxon>
        <taxon>Hyphomicrobiales</taxon>
        <taxon>Phyllobacteriaceae</taxon>
        <taxon>Mesorhizobium</taxon>
    </lineage>
</organism>
<dbReference type="InterPro" id="IPR005302">
    <property type="entry name" value="MoCF_Sase_C"/>
</dbReference>
<feature type="domain" description="MOSC" evidence="1">
    <location>
        <begin position="1"/>
        <end position="96"/>
    </location>
</feature>
<proteinExistence type="predicted"/>
<reference evidence="3" key="1">
    <citation type="submission" date="2016-10" db="EMBL/GenBank/DDBJ databases">
        <authorList>
            <person name="Varghese N."/>
            <person name="Submissions S."/>
        </authorList>
    </citation>
    <scope>NUCLEOTIDE SEQUENCE [LARGE SCALE GENOMIC DNA]</scope>
    <source>
        <strain evidence="3">CGMCC 1.11022</strain>
    </source>
</reference>
<name>A0A1G9JD29_9HYPH</name>
<protein>
    <recommendedName>
        <fullName evidence="1">MOSC domain-containing protein</fullName>
    </recommendedName>
</protein>
<dbReference type="EMBL" id="FNEE01000034">
    <property type="protein sequence ID" value="SDL35024.1"/>
    <property type="molecule type" value="Genomic_DNA"/>
</dbReference>
<gene>
    <name evidence="2" type="ORF">SAMN05428953_1342</name>
</gene>
<dbReference type="PROSITE" id="PS51340">
    <property type="entry name" value="MOSC"/>
    <property type="match status" value="1"/>
</dbReference>
<evidence type="ECO:0000259" key="1">
    <source>
        <dbReference type="PROSITE" id="PS51340"/>
    </source>
</evidence>
<dbReference type="Pfam" id="PF03473">
    <property type="entry name" value="MOSC"/>
    <property type="match status" value="1"/>
</dbReference>
<dbReference type="Proteomes" id="UP000198894">
    <property type="component" value="Unassembled WGS sequence"/>
</dbReference>
<dbReference type="SUPFAM" id="SSF50800">
    <property type="entry name" value="PK beta-barrel domain-like"/>
    <property type="match status" value="1"/>
</dbReference>
<accession>A0A1G9JD29</accession>
<dbReference type="AlphaFoldDB" id="A0A1G9JD29"/>
<dbReference type="GO" id="GO:0030170">
    <property type="term" value="F:pyridoxal phosphate binding"/>
    <property type="evidence" value="ECO:0007669"/>
    <property type="project" value="InterPro"/>
</dbReference>
<evidence type="ECO:0000313" key="3">
    <source>
        <dbReference type="Proteomes" id="UP000198894"/>
    </source>
</evidence>
<dbReference type="RefSeq" id="WP_236473063.1">
    <property type="nucleotide sequence ID" value="NZ_FNEE01000034.1"/>
</dbReference>
<dbReference type="InterPro" id="IPR011037">
    <property type="entry name" value="Pyrv_Knase-like_insert_dom_sf"/>
</dbReference>
<evidence type="ECO:0000313" key="2">
    <source>
        <dbReference type="EMBL" id="SDL35024.1"/>
    </source>
</evidence>
<sequence length="98" mass="10510">MDSRRFRPNIVIETDASREGFVEQQIIGKVLAIGKARIVISEPCARCTFTALAQGDLAFEPAVLQTIARHGEGGFGALCQIIEPGKIGLGDQVTLKEA</sequence>
<keyword evidence="3" id="KW-1185">Reference proteome</keyword>